<keyword evidence="11" id="KW-1185">Reference proteome</keyword>
<comment type="similarity">
    <text evidence="2 6">Belongs to the FKBP-type PPIase family.</text>
</comment>
<dbReference type="InterPro" id="IPR000774">
    <property type="entry name" value="PPIase_FKBP_N"/>
</dbReference>
<evidence type="ECO:0000256" key="2">
    <source>
        <dbReference type="ARBA" id="ARBA00006577"/>
    </source>
</evidence>
<feature type="signal peptide" evidence="8">
    <location>
        <begin position="1"/>
        <end position="21"/>
    </location>
</feature>
<organism evidence="10 11">
    <name type="scientific">Corallococcus sicarius</name>
    <dbReference type="NCBI Taxonomy" id="2316726"/>
    <lineage>
        <taxon>Bacteria</taxon>
        <taxon>Pseudomonadati</taxon>
        <taxon>Myxococcota</taxon>
        <taxon>Myxococcia</taxon>
        <taxon>Myxococcales</taxon>
        <taxon>Cystobacterineae</taxon>
        <taxon>Myxococcaceae</taxon>
        <taxon>Corallococcus</taxon>
    </lineage>
</organism>
<evidence type="ECO:0000256" key="4">
    <source>
        <dbReference type="ARBA" id="ARBA00023235"/>
    </source>
</evidence>
<dbReference type="OrthoDB" id="9812109at2"/>
<dbReference type="SUPFAM" id="SSF54534">
    <property type="entry name" value="FKBP-like"/>
    <property type="match status" value="1"/>
</dbReference>
<reference evidence="11" key="1">
    <citation type="submission" date="2018-09" db="EMBL/GenBank/DDBJ databases">
        <authorList>
            <person name="Livingstone P.G."/>
            <person name="Whitworth D.E."/>
        </authorList>
    </citation>
    <scope>NUCLEOTIDE SEQUENCE [LARGE SCALE GENOMIC DNA]</scope>
    <source>
        <strain evidence="11">CA040B</strain>
    </source>
</reference>
<evidence type="ECO:0000256" key="7">
    <source>
        <dbReference type="SAM" id="MobiDB-lite"/>
    </source>
</evidence>
<protein>
    <recommendedName>
        <fullName evidence="6">Peptidyl-prolyl cis-trans isomerase</fullName>
        <ecNumber evidence="6">5.2.1.8</ecNumber>
    </recommendedName>
</protein>
<evidence type="ECO:0000256" key="1">
    <source>
        <dbReference type="ARBA" id="ARBA00000971"/>
    </source>
</evidence>
<gene>
    <name evidence="10" type="ORF">D7X12_02140</name>
</gene>
<dbReference type="FunFam" id="3.10.50.40:FF:000006">
    <property type="entry name" value="Peptidyl-prolyl cis-trans isomerase"/>
    <property type="match status" value="1"/>
</dbReference>
<accession>A0A3A8P5G7</accession>
<dbReference type="Pfam" id="PF01346">
    <property type="entry name" value="FKBP_N"/>
    <property type="match status" value="1"/>
</dbReference>
<proteinExistence type="inferred from homology"/>
<evidence type="ECO:0000259" key="9">
    <source>
        <dbReference type="PROSITE" id="PS50059"/>
    </source>
</evidence>
<feature type="region of interest" description="Disordered" evidence="7">
    <location>
        <begin position="22"/>
        <end position="44"/>
    </location>
</feature>
<dbReference type="EMBL" id="RAWG01000007">
    <property type="protein sequence ID" value="RKH47712.1"/>
    <property type="molecule type" value="Genomic_DNA"/>
</dbReference>
<dbReference type="PANTHER" id="PTHR43811:SF19">
    <property type="entry name" value="39 KDA FK506-BINDING NUCLEAR PROTEIN"/>
    <property type="match status" value="1"/>
</dbReference>
<comment type="caution">
    <text evidence="10">The sequence shown here is derived from an EMBL/GenBank/DDBJ whole genome shotgun (WGS) entry which is preliminary data.</text>
</comment>
<sequence length="242" mass="25566">MRMQWMAALVIALGVPGFAQAQAPTKNSKPAAAPEAAAKAPPAELKSEDQKLIYSLGLSLGQNVTALALTPEEIQLLQRGIQDALSGTPPMDPKELTPKLQVLARSRQAQVNVATLDRASKEAGATRLPSGVIYRELKAGTGKVPRASDTVKVHYRGTLVDGSEFDSSYSRGMPAEFPLNGVIPCWTQGVQKMKVGAKAKLTCPASTAYGERPPTGSRIPPNAVLQFDVELVDVPGNTAVSP</sequence>
<evidence type="ECO:0000313" key="10">
    <source>
        <dbReference type="EMBL" id="RKH47712.1"/>
    </source>
</evidence>
<feature type="compositionally biased region" description="Low complexity" evidence="7">
    <location>
        <begin position="29"/>
        <end position="44"/>
    </location>
</feature>
<dbReference type="EC" id="5.2.1.8" evidence="6"/>
<dbReference type="PROSITE" id="PS50059">
    <property type="entry name" value="FKBP_PPIASE"/>
    <property type="match status" value="1"/>
</dbReference>
<dbReference type="GO" id="GO:0006457">
    <property type="term" value="P:protein folding"/>
    <property type="evidence" value="ECO:0007669"/>
    <property type="project" value="InterPro"/>
</dbReference>
<keyword evidence="8" id="KW-0732">Signal</keyword>
<comment type="catalytic activity">
    <reaction evidence="1 5 6">
        <text>[protein]-peptidylproline (omega=180) = [protein]-peptidylproline (omega=0)</text>
        <dbReference type="Rhea" id="RHEA:16237"/>
        <dbReference type="Rhea" id="RHEA-COMP:10747"/>
        <dbReference type="Rhea" id="RHEA-COMP:10748"/>
        <dbReference type="ChEBI" id="CHEBI:83833"/>
        <dbReference type="ChEBI" id="CHEBI:83834"/>
        <dbReference type="EC" id="5.2.1.8"/>
    </reaction>
</comment>
<feature type="domain" description="PPIase FKBP-type" evidence="9">
    <location>
        <begin position="148"/>
        <end position="235"/>
    </location>
</feature>
<dbReference type="Pfam" id="PF00254">
    <property type="entry name" value="FKBP_C"/>
    <property type="match status" value="1"/>
</dbReference>
<dbReference type="InterPro" id="IPR036944">
    <property type="entry name" value="PPIase_FKBP_N_sf"/>
</dbReference>
<feature type="chain" id="PRO_5017336374" description="Peptidyl-prolyl cis-trans isomerase" evidence="8">
    <location>
        <begin position="22"/>
        <end position="242"/>
    </location>
</feature>
<dbReference type="InterPro" id="IPR046357">
    <property type="entry name" value="PPIase_dom_sf"/>
</dbReference>
<dbReference type="InterPro" id="IPR001179">
    <property type="entry name" value="PPIase_FKBP_dom"/>
</dbReference>
<dbReference type="Proteomes" id="UP000273405">
    <property type="component" value="Unassembled WGS sequence"/>
</dbReference>
<dbReference type="PANTHER" id="PTHR43811">
    <property type="entry name" value="FKBP-TYPE PEPTIDYL-PROLYL CIS-TRANS ISOMERASE FKPA"/>
    <property type="match status" value="1"/>
</dbReference>
<evidence type="ECO:0000313" key="11">
    <source>
        <dbReference type="Proteomes" id="UP000273405"/>
    </source>
</evidence>
<dbReference type="Gene3D" id="3.10.50.40">
    <property type="match status" value="1"/>
</dbReference>
<keyword evidence="3 5" id="KW-0697">Rotamase</keyword>
<evidence type="ECO:0000256" key="6">
    <source>
        <dbReference type="RuleBase" id="RU003915"/>
    </source>
</evidence>
<keyword evidence="4 5" id="KW-0413">Isomerase</keyword>
<dbReference type="Gene3D" id="1.10.287.460">
    <property type="entry name" value="Peptidyl-prolyl cis-trans isomerase, FKBP-type, N-terminal domain"/>
    <property type="match status" value="1"/>
</dbReference>
<dbReference type="GO" id="GO:0003755">
    <property type="term" value="F:peptidyl-prolyl cis-trans isomerase activity"/>
    <property type="evidence" value="ECO:0007669"/>
    <property type="project" value="UniProtKB-UniRule"/>
</dbReference>
<name>A0A3A8P5G7_9BACT</name>
<dbReference type="RefSeq" id="WP_120623624.1">
    <property type="nucleotide sequence ID" value="NZ_RAWG01000007.1"/>
</dbReference>
<evidence type="ECO:0000256" key="5">
    <source>
        <dbReference type="PROSITE-ProRule" id="PRU00277"/>
    </source>
</evidence>
<evidence type="ECO:0000256" key="8">
    <source>
        <dbReference type="SAM" id="SignalP"/>
    </source>
</evidence>
<dbReference type="AlphaFoldDB" id="A0A3A8P5G7"/>
<evidence type="ECO:0000256" key="3">
    <source>
        <dbReference type="ARBA" id="ARBA00023110"/>
    </source>
</evidence>